<comment type="subcellular location">
    <subcellularLocation>
        <location evidence="1">Membrane</location>
        <topology evidence="1">Multi-pass membrane protein</topology>
    </subcellularLocation>
</comment>
<evidence type="ECO:0000313" key="11">
    <source>
        <dbReference type="Proteomes" id="UP000253940"/>
    </source>
</evidence>
<evidence type="ECO:0000259" key="9">
    <source>
        <dbReference type="Pfam" id="PF15864"/>
    </source>
</evidence>
<feature type="transmembrane region" description="Helical" evidence="6">
    <location>
        <begin position="329"/>
        <end position="349"/>
    </location>
</feature>
<dbReference type="AlphaFoldDB" id="A0A345P8A9"/>
<dbReference type="Pfam" id="PF04932">
    <property type="entry name" value="Wzy_C"/>
    <property type="match status" value="1"/>
</dbReference>
<feature type="region of interest" description="Disordered" evidence="5">
    <location>
        <begin position="566"/>
        <end position="588"/>
    </location>
</feature>
<feature type="transmembrane region" description="Helical" evidence="6">
    <location>
        <begin position="238"/>
        <end position="258"/>
    </location>
</feature>
<feature type="domain" description="Virulence factor membrane-bound polymerase C-terminal" evidence="8">
    <location>
        <begin position="365"/>
        <end position="545"/>
    </location>
</feature>
<feature type="transmembrane region" description="Helical" evidence="6">
    <location>
        <begin position="422"/>
        <end position="442"/>
    </location>
</feature>
<feature type="transmembrane region" description="Helical" evidence="6">
    <location>
        <begin position="361"/>
        <end position="377"/>
    </location>
</feature>
<dbReference type="Pfam" id="PF11846">
    <property type="entry name" value="Wzy_C_2"/>
    <property type="match status" value="1"/>
</dbReference>
<dbReference type="InterPro" id="IPR051533">
    <property type="entry name" value="WaaL-like"/>
</dbReference>
<evidence type="ECO:0000256" key="5">
    <source>
        <dbReference type="SAM" id="MobiDB-lite"/>
    </source>
</evidence>
<evidence type="ECO:0000256" key="2">
    <source>
        <dbReference type="ARBA" id="ARBA00022692"/>
    </source>
</evidence>
<accession>A0A345P8A9</accession>
<keyword evidence="3 6" id="KW-1133">Transmembrane helix</keyword>
<evidence type="ECO:0000256" key="6">
    <source>
        <dbReference type="SAM" id="Phobius"/>
    </source>
</evidence>
<feature type="transmembrane region" description="Helical" evidence="6">
    <location>
        <begin position="114"/>
        <end position="135"/>
    </location>
</feature>
<feature type="transmembrane region" description="Helical" evidence="6">
    <location>
        <begin position="59"/>
        <end position="82"/>
    </location>
</feature>
<protein>
    <recommendedName>
        <fullName evidence="12">Polymerase</fullName>
    </recommendedName>
</protein>
<feature type="domain" description="Protein glycosylation ligase" evidence="9">
    <location>
        <begin position="160"/>
        <end position="185"/>
    </location>
</feature>
<evidence type="ECO:0000256" key="3">
    <source>
        <dbReference type="ARBA" id="ARBA00022989"/>
    </source>
</evidence>
<name>A0A345P8A9_9GAMM</name>
<proteinExistence type="predicted"/>
<dbReference type="OrthoDB" id="4448at2"/>
<feature type="domain" description="O-antigen ligase-related" evidence="7">
    <location>
        <begin position="198"/>
        <end position="340"/>
    </location>
</feature>
<dbReference type="InterPro" id="IPR021797">
    <property type="entry name" value="Wzy_C_2"/>
</dbReference>
<gene>
    <name evidence="10" type="ORF">HYN46_12110</name>
</gene>
<sequence>MQVTKTIISTLAGLSLLISWLIPHHYNPWLTSDSEFLAFIAVLLLSPLLFNAKIALPRISIFIALCALIPIIQWAFGVIFFLGDAVIVSSYLLGLATAIMLGHNFAANENARNHAYLGLASILIIGSVISTWLAFRQWLQFDSGFNSFSAYIPPNSGYRPFANFGQPNNLATLLCMGLASVWYLFERHLIRRIAGSLLAVFLICGVTLTQSRTPWVGSFFVLVWWAWKSRFISPRLSWLSLIAWITLYVVLILSLPTVTDYLRVGEVDLAGHAQAFERLGLWQQFSLAVIDGPWWGYGWNQVSVAQLAMSNVFPVAQMTNSSHNILLDLLVWNGPIVGMIMISVIGVWICRLGYSARNQETIFGLMAVGFVLIHGMLEYPLCYAYFLLPVGFLLGLSNGELAQPITSPLLRFKWATIPNVTLPHVAFASFLVLSAGCIAWIGQEYSNLDKNYRAQKVVEQNTAKPLSTEAHAILLTQLRDRLRLKHSDPAARMTAQQLDWTRNVAYRYPQIANLYHYAAALALNNQPTKAQLELTNLRALYGETVYTNALNQLEALEKQTSTLSTPLMQNQKPCRNHRKHTHCHSVIQ</sequence>
<dbReference type="Pfam" id="PF15864">
    <property type="entry name" value="PglL_A"/>
    <property type="match status" value="1"/>
</dbReference>
<dbReference type="PANTHER" id="PTHR37422:SF13">
    <property type="entry name" value="LIPOPOLYSACCHARIDE BIOSYNTHESIS PROTEIN PA4999-RELATED"/>
    <property type="match status" value="1"/>
</dbReference>
<organism evidence="10 11">
    <name type="scientific">Aquirhabdus parva</name>
    <dbReference type="NCBI Taxonomy" id="2283318"/>
    <lineage>
        <taxon>Bacteria</taxon>
        <taxon>Pseudomonadati</taxon>
        <taxon>Pseudomonadota</taxon>
        <taxon>Gammaproteobacteria</taxon>
        <taxon>Moraxellales</taxon>
        <taxon>Moraxellaceae</taxon>
        <taxon>Aquirhabdus</taxon>
    </lineage>
</organism>
<dbReference type="InterPro" id="IPR031726">
    <property type="entry name" value="PglL_A"/>
</dbReference>
<evidence type="ECO:0000256" key="4">
    <source>
        <dbReference type="ARBA" id="ARBA00023136"/>
    </source>
</evidence>
<keyword evidence="11" id="KW-1185">Reference proteome</keyword>
<evidence type="ECO:0000259" key="7">
    <source>
        <dbReference type="Pfam" id="PF04932"/>
    </source>
</evidence>
<dbReference type="Proteomes" id="UP000253940">
    <property type="component" value="Chromosome"/>
</dbReference>
<evidence type="ECO:0000256" key="1">
    <source>
        <dbReference type="ARBA" id="ARBA00004141"/>
    </source>
</evidence>
<evidence type="ECO:0000259" key="8">
    <source>
        <dbReference type="Pfam" id="PF11846"/>
    </source>
</evidence>
<dbReference type="GO" id="GO:0016020">
    <property type="term" value="C:membrane"/>
    <property type="evidence" value="ECO:0007669"/>
    <property type="project" value="UniProtKB-SubCell"/>
</dbReference>
<keyword evidence="2 6" id="KW-0812">Transmembrane</keyword>
<feature type="transmembrane region" description="Helical" evidence="6">
    <location>
        <begin position="7"/>
        <end position="24"/>
    </location>
</feature>
<evidence type="ECO:0008006" key="12">
    <source>
        <dbReference type="Google" id="ProtNLM"/>
    </source>
</evidence>
<feature type="transmembrane region" description="Helical" evidence="6">
    <location>
        <begin position="36"/>
        <end position="52"/>
    </location>
</feature>
<keyword evidence="4 6" id="KW-0472">Membrane</keyword>
<feature type="compositionally biased region" description="Basic residues" evidence="5">
    <location>
        <begin position="574"/>
        <end position="588"/>
    </location>
</feature>
<dbReference type="EMBL" id="CP031222">
    <property type="protein sequence ID" value="AXI03518.1"/>
    <property type="molecule type" value="Genomic_DNA"/>
</dbReference>
<dbReference type="InterPro" id="IPR007016">
    <property type="entry name" value="O-antigen_ligase-rel_domated"/>
</dbReference>
<dbReference type="PANTHER" id="PTHR37422">
    <property type="entry name" value="TEICHURONIC ACID BIOSYNTHESIS PROTEIN TUAE"/>
    <property type="match status" value="1"/>
</dbReference>
<dbReference type="KEGG" id="mbah:HYN46_12110"/>
<feature type="transmembrane region" description="Helical" evidence="6">
    <location>
        <begin position="168"/>
        <end position="185"/>
    </location>
</feature>
<evidence type="ECO:0000313" key="10">
    <source>
        <dbReference type="EMBL" id="AXI03518.1"/>
    </source>
</evidence>
<feature type="transmembrane region" description="Helical" evidence="6">
    <location>
        <begin position="88"/>
        <end position="107"/>
    </location>
</feature>
<reference evidence="10 11" key="1">
    <citation type="submission" date="2018-07" db="EMBL/GenBank/DDBJ databases">
        <title>Genome sequencing of Moraxellaceae gen. HYN0046.</title>
        <authorList>
            <person name="Kim M."/>
            <person name="Yi H."/>
        </authorList>
    </citation>
    <scope>NUCLEOTIDE SEQUENCE [LARGE SCALE GENOMIC DNA]</scope>
    <source>
        <strain evidence="10 11">HYN0046</strain>
    </source>
</reference>